<evidence type="ECO:0000313" key="9">
    <source>
        <dbReference type="Proteomes" id="UP000004079"/>
    </source>
</evidence>
<dbReference type="PANTHER" id="PTHR33602">
    <property type="entry name" value="REGULATORY PROTEIN RECX FAMILY PROTEIN"/>
    <property type="match status" value="1"/>
</dbReference>
<comment type="function">
    <text evidence="5">Modulates RecA activity.</text>
</comment>
<organism evidence="8 9">
    <name type="scientific">Segatella oris F0302</name>
    <dbReference type="NCBI Taxonomy" id="649760"/>
    <lineage>
        <taxon>Bacteria</taxon>
        <taxon>Pseudomonadati</taxon>
        <taxon>Bacteroidota</taxon>
        <taxon>Bacteroidia</taxon>
        <taxon>Bacteroidales</taxon>
        <taxon>Prevotellaceae</taxon>
        <taxon>Segatella</taxon>
    </lineage>
</organism>
<dbReference type="InterPro" id="IPR036388">
    <property type="entry name" value="WH-like_DNA-bd_sf"/>
</dbReference>
<feature type="domain" description="RecX second three-helical" evidence="6">
    <location>
        <begin position="52"/>
        <end position="88"/>
    </location>
</feature>
<dbReference type="InterPro" id="IPR053924">
    <property type="entry name" value="RecX_HTH_2nd"/>
</dbReference>
<keyword evidence="4 5" id="KW-0963">Cytoplasm</keyword>
<reference evidence="8 9" key="1">
    <citation type="submission" date="2009-11" db="EMBL/GenBank/DDBJ databases">
        <authorList>
            <person name="Weinstock G."/>
            <person name="Sodergren E."/>
            <person name="Clifton S."/>
            <person name="Fulton L."/>
            <person name="Fulton B."/>
            <person name="Courtney L."/>
            <person name="Fronick C."/>
            <person name="Harrison M."/>
            <person name="Strong C."/>
            <person name="Farmer C."/>
            <person name="Delahaunty K."/>
            <person name="Markovic C."/>
            <person name="Hall O."/>
            <person name="Minx P."/>
            <person name="Tomlinson C."/>
            <person name="Mitreva M."/>
            <person name="Nelson J."/>
            <person name="Hou S."/>
            <person name="Wollam A."/>
            <person name="Pepin K.H."/>
            <person name="Johnson M."/>
            <person name="Bhonagiri V."/>
            <person name="Nash W.E."/>
            <person name="Warren W."/>
            <person name="Chinwalla A."/>
            <person name="Mardis E.R."/>
            <person name="Wilson R.K."/>
        </authorList>
    </citation>
    <scope>NUCLEOTIDE SEQUENCE [LARGE SCALE GENOMIC DNA]</scope>
    <source>
        <strain evidence="8 9">F0302</strain>
    </source>
</reference>
<dbReference type="RefSeq" id="WP_004373273.1">
    <property type="nucleotide sequence ID" value="NZ_GG703885.1"/>
</dbReference>
<comment type="similarity">
    <text evidence="2 5">Belongs to the RecX family.</text>
</comment>
<sequence length="155" mass="18420">MTEQQAQLRLASLCAKGEHCTQEMLEKLRKWEIEEDAQARIMAYLTEHHFIDDSRFCEAFVKDKIQYNGWGRRKVEQALYMKGIPRSVSDPILDEIPDEMYLEKLRPLIKHKWPTIKARNKYERSMKLIKFAMGRGFDVRLIRQCIDDADELLDD</sequence>
<evidence type="ECO:0000313" key="8">
    <source>
        <dbReference type="EMBL" id="EFB31990.1"/>
    </source>
</evidence>
<evidence type="ECO:0000256" key="3">
    <source>
        <dbReference type="ARBA" id="ARBA00018111"/>
    </source>
</evidence>
<evidence type="ECO:0000256" key="5">
    <source>
        <dbReference type="HAMAP-Rule" id="MF_01114"/>
    </source>
</evidence>
<dbReference type="InterPro" id="IPR003783">
    <property type="entry name" value="Regulatory_RecX"/>
</dbReference>
<dbReference type="HAMAP" id="MF_01114">
    <property type="entry name" value="RecX"/>
    <property type="match status" value="1"/>
</dbReference>
<dbReference type="EMBL" id="ACUZ02000031">
    <property type="protein sequence ID" value="EFB31990.1"/>
    <property type="molecule type" value="Genomic_DNA"/>
</dbReference>
<comment type="caution">
    <text evidence="8">The sequence shown here is derived from an EMBL/GenBank/DDBJ whole genome shotgun (WGS) entry which is preliminary data.</text>
</comment>
<dbReference type="Gene3D" id="1.10.10.10">
    <property type="entry name" value="Winged helix-like DNA-binding domain superfamily/Winged helix DNA-binding domain"/>
    <property type="match status" value="2"/>
</dbReference>
<evidence type="ECO:0000256" key="1">
    <source>
        <dbReference type="ARBA" id="ARBA00004496"/>
    </source>
</evidence>
<gene>
    <name evidence="5 8" type="primary">recX</name>
    <name evidence="8" type="ORF">HMPREF0971_01739</name>
</gene>
<dbReference type="GO" id="GO:0005737">
    <property type="term" value="C:cytoplasm"/>
    <property type="evidence" value="ECO:0007669"/>
    <property type="project" value="UniProtKB-SubCell"/>
</dbReference>
<protein>
    <recommendedName>
        <fullName evidence="3 5">Regulatory protein RecX</fullName>
    </recommendedName>
</protein>
<feature type="domain" description="RecX third three-helical" evidence="7">
    <location>
        <begin position="99"/>
        <end position="146"/>
    </location>
</feature>
<dbReference type="InterPro" id="IPR053925">
    <property type="entry name" value="RecX_HTH_3rd"/>
</dbReference>
<dbReference type="HOGENOM" id="CLU_066607_5_2_10"/>
<dbReference type="AlphaFoldDB" id="D1QRY3"/>
<evidence type="ECO:0000256" key="2">
    <source>
        <dbReference type="ARBA" id="ARBA00009695"/>
    </source>
</evidence>
<evidence type="ECO:0000259" key="7">
    <source>
        <dbReference type="Pfam" id="PF21981"/>
    </source>
</evidence>
<name>D1QRY3_9BACT</name>
<evidence type="ECO:0000259" key="6">
    <source>
        <dbReference type="Pfam" id="PF02631"/>
    </source>
</evidence>
<dbReference type="STRING" id="649760.HMPREF0971_01739"/>
<dbReference type="Pfam" id="PF02631">
    <property type="entry name" value="RecX_HTH2"/>
    <property type="match status" value="1"/>
</dbReference>
<dbReference type="GO" id="GO:0006282">
    <property type="term" value="P:regulation of DNA repair"/>
    <property type="evidence" value="ECO:0007669"/>
    <property type="project" value="UniProtKB-UniRule"/>
</dbReference>
<dbReference type="PANTHER" id="PTHR33602:SF1">
    <property type="entry name" value="REGULATORY PROTEIN RECX FAMILY PROTEIN"/>
    <property type="match status" value="1"/>
</dbReference>
<evidence type="ECO:0000256" key="4">
    <source>
        <dbReference type="ARBA" id="ARBA00022490"/>
    </source>
</evidence>
<dbReference type="Proteomes" id="UP000004079">
    <property type="component" value="Unassembled WGS sequence"/>
</dbReference>
<dbReference type="Pfam" id="PF21981">
    <property type="entry name" value="RecX_HTH3"/>
    <property type="match status" value="1"/>
</dbReference>
<comment type="subcellular location">
    <subcellularLocation>
        <location evidence="1 5">Cytoplasm</location>
    </subcellularLocation>
</comment>
<proteinExistence type="inferred from homology"/>
<accession>D1QRY3</accession>